<evidence type="ECO:0000313" key="11">
    <source>
        <dbReference type="Proteomes" id="UP001157006"/>
    </source>
</evidence>
<dbReference type="EMBL" id="OX451736">
    <property type="protein sequence ID" value="CAI8589934.1"/>
    <property type="molecule type" value="Genomic_DNA"/>
</dbReference>
<evidence type="ECO:0000256" key="8">
    <source>
        <dbReference type="ARBA" id="ARBA00023157"/>
    </source>
</evidence>
<keyword evidence="4 9" id="KW-0929">Antimicrobial</keyword>
<keyword evidence="11" id="KW-1185">Reference proteome</keyword>
<evidence type="ECO:0000256" key="5">
    <source>
        <dbReference type="ARBA" id="ARBA00022577"/>
    </source>
</evidence>
<name>A0AAV0YVJ1_VICFA</name>
<comment type="subcellular location">
    <subcellularLocation>
        <location evidence="1 9">Secreted</location>
    </subcellularLocation>
</comment>
<dbReference type="InterPro" id="IPR039641">
    <property type="entry name" value="LCR"/>
</dbReference>
<reference evidence="10 11" key="1">
    <citation type="submission" date="2023-01" db="EMBL/GenBank/DDBJ databases">
        <authorList>
            <person name="Kreplak J."/>
        </authorList>
    </citation>
    <scope>NUCLEOTIDE SEQUENCE [LARGE SCALE GENOMIC DNA]</scope>
</reference>
<dbReference type="GO" id="GO:0031640">
    <property type="term" value="P:killing of cells of another organism"/>
    <property type="evidence" value="ECO:0007669"/>
    <property type="project" value="UniProtKB-UniRule"/>
</dbReference>
<comment type="similarity">
    <text evidence="2 9">Belongs to the DEFL family.</text>
</comment>
<proteinExistence type="inferred from homology"/>
<evidence type="ECO:0000256" key="9">
    <source>
        <dbReference type="RuleBase" id="RU367109"/>
    </source>
</evidence>
<dbReference type="GO" id="GO:0005576">
    <property type="term" value="C:extracellular region"/>
    <property type="evidence" value="ECO:0007669"/>
    <property type="project" value="UniProtKB-SubCell"/>
</dbReference>
<evidence type="ECO:0000256" key="1">
    <source>
        <dbReference type="ARBA" id="ARBA00004613"/>
    </source>
</evidence>
<dbReference type="Proteomes" id="UP001157006">
    <property type="component" value="Chromosome 1L"/>
</dbReference>
<dbReference type="PANTHER" id="PTHR36788">
    <property type="entry name" value="DEFENSIN-LIKE PROTEIN 183"/>
    <property type="match status" value="1"/>
</dbReference>
<keyword evidence="7 9" id="KW-0611">Plant defense</keyword>
<evidence type="ECO:0000256" key="2">
    <source>
        <dbReference type="ARBA" id="ARBA00006722"/>
    </source>
</evidence>
<accession>A0AAV0YVJ1</accession>
<keyword evidence="8" id="KW-1015">Disulfide bond</keyword>
<evidence type="ECO:0000256" key="6">
    <source>
        <dbReference type="ARBA" id="ARBA00022729"/>
    </source>
</evidence>
<dbReference type="AlphaFoldDB" id="A0AAV0YVJ1"/>
<dbReference type="GO" id="GO:0050832">
    <property type="term" value="P:defense response to fungus"/>
    <property type="evidence" value="ECO:0007669"/>
    <property type="project" value="UniProtKB-UniRule"/>
</dbReference>
<keyword evidence="6 9" id="KW-0732">Signal</keyword>
<feature type="signal peptide" evidence="9">
    <location>
        <begin position="1"/>
        <end position="28"/>
    </location>
</feature>
<dbReference type="PANTHER" id="PTHR36788:SF2">
    <property type="entry name" value="DEFENSIN-LIKE PROTEIN 183"/>
    <property type="match status" value="1"/>
</dbReference>
<sequence length="132" mass="14557">MANQMSKSFCFFALMALFFAVQFIQIDGDECTKIVGNCEVADCTDQCNSFAEGRANVLKASCSFLNLCTCTFDRPPPITIPTPTCDIGLGVCGNACNYDCCQEKCQSRYSKTSLGRCRKIFNRDICLCTYAP</sequence>
<protein>
    <recommendedName>
        <fullName evidence="9">Defensin-like protein</fullName>
    </recommendedName>
</protein>
<evidence type="ECO:0000256" key="4">
    <source>
        <dbReference type="ARBA" id="ARBA00022529"/>
    </source>
</evidence>
<evidence type="ECO:0000256" key="7">
    <source>
        <dbReference type="ARBA" id="ARBA00022821"/>
    </source>
</evidence>
<feature type="chain" id="PRO_5043089844" description="Defensin-like protein" evidence="9">
    <location>
        <begin position="29"/>
        <end position="132"/>
    </location>
</feature>
<evidence type="ECO:0000313" key="10">
    <source>
        <dbReference type="EMBL" id="CAI8589934.1"/>
    </source>
</evidence>
<keyword evidence="5 9" id="KW-0295">Fungicide</keyword>
<evidence type="ECO:0000256" key="3">
    <source>
        <dbReference type="ARBA" id="ARBA00022525"/>
    </source>
</evidence>
<keyword evidence="3 9" id="KW-0964">Secreted</keyword>
<gene>
    <name evidence="10" type="ORF">VFH_I417280</name>
</gene>
<organism evidence="10 11">
    <name type="scientific">Vicia faba</name>
    <name type="common">Broad bean</name>
    <name type="synonym">Faba vulgaris</name>
    <dbReference type="NCBI Taxonomy" id="3906"/>
    <lineage>
        <taxon>Eukaryota</taxon>
        <taxon>Viridiplantae</taxon>
        <taxon>Streptophyta</taxon>
        <taxon>Embryophyta</taxon>
        <taxon>Tracheophyta</taxon>
        <taxon>Spermatophyta</taxon>
        <taxon>Magnoliopsida</taxon>
        <taxon>eudicotyledons</taxon>
        <taxon>Gunneridae</taxon>
        <taxon>Pentapetalae</taxon>
        <taxon>rosids</taxon>
        <taxon>fabids</taxon>
        <taxon>Fabales</taxon>
        <taxon>Fabaceae</taxon>
        <taxon>Papilionoideae</taxon>
        <taxon>50 kb inversion clade</taxon>
        <taxon>NPAAA clade</taxon>
        <taxon>Hologalegina</taxon>
        <taxon>IRL clade</taxon>
        <taxon>Fabeae</taxon>
        <taxon>Vicia</taxon>
    </lineage>
</organism>